<feature type="chain" id="PRO_5012367362" evidence="1">
    <location>
        <begin position="23"/>
        <end position="111"/>
    </location>
</feature>
<reference evidence="2 3" key="1">
    <citation type="submission" date="2016-02" db="EMBL/GenBank/DDBJ databases">
        <title>Genome analysis of coral dinoflagellate symbionts highlights evolutionary adaptations to a symbiotic lifestyle.</title>
        <authorList>
            <person name="Aranda M."/>
            <person name="Li Y."/>
            <person name="Liew Y.J."/>
            <person name="Baumgarten S."/>
            <person name="Simakov O."/>
            <person name="Wilson M."/>
            <person name="Piel J."/>
            <person name="Ashoor H."/>
            <person name="Bougouffa S."/>
            <person name="Bajic V.B."/>
            <person name="Ryu T."/>
            <person name="Ravasi T."/>
            <person name="Bayer T."/>
            <person name="Micklem G."/>
            <person name="Kim H."/>
            <person name="Bhak J."/>
            <person name="Lajeunesse T.C."/>
            <person name="Voolstra C.R."/>
        </authorList>
    </citation>
    <scope>NUCLEOTIDE SEQUENCE [LARGE SCALE GENOMIC DNA]</scope>
    <source>
        <strain evidence="2 3">CCMP2467</strain>
    </source>
</reference>
<organism evidence="2 3">
    <name type="scientific">Symbiodinium microadriaticum</name>
    <name type="common">Dinoflagellate</name>
    <name type="synonym">Zooxanthella microadriatica</name>
    <dbReference type="NCBI Taxonomy" id="2951"/>
    <lineage>
        <taxon>Eukaryota</taxon>
        <taxon>Sar</taxon>
        <taxon>Alveolata</taxon>
        <taxon>Dinophyceae</taxon>
        <taxon>Suessiales</taxon>
        <taxon>Symbiodiniaceae</taxon>
        <taxon>Symbiodinium</taxon>
    </lineage>
</organism>
<sequence>MHVASLTAYMLVPAMLTERTCASHVVRASSLTALLLRLLESLSEQGLHAPEYVAAVYHQIRWGEVDEVKLPMNSTFLIKYDDVLRGVEAIRKNGDPFRGGVNFDDPQRRWE</sequence>
<evidence type="ECO:0000256" key="1">
    <source>
        <dbReference type="SAM" id="SignalP"/>
    </source>
</evidence>
<evidence type="ECO:0000313" key="2">
    <source>
        <dbReference type="EMBL" id="OLQ14128.1"/>
    </source>
</evidence>
<keyword evidence="1" id="KW-0732">Signal</keyword>
<dbReference type="OrthoDB" id="10553840at2759"/>
<comment type="caution">
    <text evidence="2">The sequence shown here is derived from an EMBL/GenBank/DDBJ whole genome shotgun (WGS) entry which is preliminary data.</text>
</comment>
<dbReference type="Proteomes" id="UP000186817">
    <property type="component" value="Unassembled WGS sequence"/>
</dbReference>
<proteinExistence type="predicted"/>
<feature type="signal peptide" evidence="1">
    <location>
        <begin position="1"/>
        <end position="22"/>
    </location>
</feature>
<accession>A0A1Q9F363</accession>
<evidence type="ECO:0000313" key="3">
    <source>
        <dbReference type="Proteomes" id="UP000186817"/>
    </source>
</evidence>
<protein>
    <submittedName>
        <fullName evidence="2">Uncharacterized protein</fullName>
    </submittedName>
</protein>
<keyword evidence="3" id="KW-1185">Reference proteome</keyword>
<gene>
    <name evidence="2" type="ORF">AK812_SmicGene1764</name>
</gene>
<dbReference type="AlphaFoldDB" id="A0A1Q9F363"/>
<name>A0A1Q9F363_SYMMI</name>
<dbReference type="EMBL" id="LSRX01000019">
    <property type="protein sequence ID" value="OLQ14128.1"/>
    <property type="molecule type" value="Genomic_DNA"/>
</dbReference>